<dbReference type="PANTHER" id="PTHR43133">
    <property type="entry name" value="RNA POLYMERASE ECF-TYPE SIGMA FACTO"/>
    <property type="match status" value="1"/>
</dbReference>
<dbReference type="Pfam" id="PF08281">
    <property type="entry name" value="Sigma70_r4_2"/>
    <property type="match status" value="1"/>
</dbReference>
<dbReference type="InterPro" id="IPR036388">
    <property type="entry name" value="WH-like_DNA-bd_sf"/>
</dbReference>
<evidence type="ECO:0000256" key="2">
    <source>
        <dbReference type="ARBA" id="ARBA00023015"/>
    </source>
</evidence>
<dbReference type="InterPro" id="IPR014284">
    <property type="entry name" value="RNA_pol_sigma-70_dom"/>
</dbReference>
<dbReference type="SUPFAM" id="SSF88946">
    <property type="entry name" value="Sigma2 domain of RNA polymerase sigma factors"/>
    <property type="match status" value="1"/>
</dbReference>
<evidence type="ECO:0000256" key="6">
    <source>
        <dbReference type="RuleBase" id="RU000716"/>
    </source>
</evidence>
<evidence type="ECO:0000256" key="5">
    <source>
        <dbReference type="ARBA" id="ARBA00023163"/>
    </source>
</evidence>
<dbReference type="Proteomes" id="UP001230156">
    <property type="component" value="Unassembled WGS sequence"/>
</dbReference>
<organism evidence="9 10">
    <name type="scientific">Dongia sedimenti</name>
    <dbReference type="NCBI Taxonomy" id="3064282"/>
    <lineage>
        <taxon>Bacteria</taxon>
        <taxon>Pseudomonadati</taxon>
        <taxon>Pseudomonadota</taxon>
        <taxon>Alphaproteobacteria</taxon>
        <taxon>Rhodospirillales</taxon>
        <taxon>Dongiaceae</taxon>
        <taxon>Dongia</taxon>
    </lineage>
</organism>
<dbReference type="NCBIfam" id="NF004113">
    <property type="entry name" value="PRK05602.1"/>
    <property type="match status" value="1"/>
</dbReference>
<evidence type="ECO:0000256" key="1">
    <source>
        <dbReference type="ARBA" id="ARBA00010641"/>
    </source>
</evidence>
<evidence type="ECO:0000256" key="3">
    <source>
        <dbReference type="ARBA" id="ARBA00023082"/>
    </source>
</evidence>
<dbReference type="InterPro" id="IPR013325">
    <property type="entry name" value="RNA_pol_sigma_r2"/>
</dbReference>
<proteinExistence type="inferred from homology"/>
<dbReference type="EMBL" id="JAUYVI010000004">
    <property type="protein sequence ID" value="MDQ7249014.1"/>
    <property type="molecule type" value="Genomic_DNA"/>
</dbReference>
<dbReference type="InterPro" id="IPR013249">
    <property type="entry name" value="RNA_pol_sigma70_r4_t2"/>
</dbReference>
<feature type="domain" description="RNA polymerase sigma-70 region 2" evidence="7">
    <location>
        <begin position="35"/>
        <end position="100"/>
    </location>
</feature>
<dbReference type="InterPro" id="IPR039425">
    <property type="entry name" value="RNA_pol_sigma-70-like"/>
</dbReference>
<evidence type="ECO:0000259" key="7">
    <source>
        <dbReference type="Pfam" id="PF04542"/>
    </source>
</evidence>
<name>A0ABU0YMR3_9PROT</name>
<feature type="domain" description="RNA polymerase sigma factor 70 region 4 type 2" evidence="8">
    <location>
        <begin position="131"/>
        <end position="182"/>
    </location>
</feature>
<reference evidence="10" key="1">
    <citation type="submission" date="2023-08" db="EMBL/GenBank/DDBJ databases">
        <title>Rhodospirillaceae gen. nov., a novel taxon isolated from the Yangtze River Yuezi River estuary sludge.</title>
        <authorList>
            <person name="Ruan L."/>
        </authorList>
    </citation>
    <scope>NUCLEOTIDE SEQUENCE [LARGE SCALE GENOMIC DNA]</scope>
    <source>
        <strain evidence="10">R-7</strain>
    </source>
</reference>
<dbReference type="PANTHER" id="PTHR43133:SF8">
    <property type="entry name" value="RNA POLYMERASE SIGMA FACTOR HI_1459-RELATED"/>
    <property type="match status" value="1"/>
</dbReference>
<keyword evidence="4 6" id="KW-0238">DNA-binding</keyword>
<dbReference type="InterPro" id="IPR000838">
    <property type="entry name" value="RNA_pol_sigma70_ECF_CS"/>
</dbReference>
<protein>
    <recommendedName>
        <fullName evidence="6">RNA polymerase sigma factor</fullName>
    </recommendedName>
</protein>
<keyword evidence="10" id="KW-1185">Reference proteome</keyword>
<dbReference type="InterPro" id="IPR013324">
    <property type="entry name" value="RNA_pol_sigma_r3/r4-like"/>
</dbReference>
<dbReference type="RefSeq" id="WP_379956521.1">
    <property type="nucleotide sequence ID" value="NZ_JAUYVI010000004.1"/>
</dbReference>
<dbReference type="Pfam" id="PF04542">
    <property type="entry name" value="Sigma70_r2"/>
    <property type="match status" value="1"/>
</dbReference>
<dbReference type="SUPFAM" id="SSF88659">
    <property type="entry name" value="Sigma3 and sigma4 domains of RNA polymerase sigma factors"/>
    <property type="match status" value="1"/>
</dbReference>
<dbReference type="NCBIfam" id="TIGR02937">
    <property type="entry name" value="sigma70-ECF"/>
    <property type="match status" value="1"/>
</dbReference>
<comment type="caution">
    <text evidence="9">The sequence shown here is derived from an EMBL/GenBank/DDBJ whole genome shotgun (WGS) entry which is preliminary data.</text>
</comment>
<keyword evidence="2 6" id="KW-0805">Transcription regulation</keyword>
<evidence type="ECO:0000313" key="9">
    <source>
        <dbReference type="EMBL" id="MDQ7249014.1"/>
    </source>
</evidence>
<comment type="similarity">
    <text evidence="1 6">Belongs to the sigma-70 factor family. ECF subfamily.</text>
</comment>
<dbReference type="Gene3D" id="1.10.10.10">
    <property type="entry name" value="Winged helix-like DNA-binding domain superfamily/Winged helix DNA-binding domain"/>
    <property type="match status" value="1"/>
</dbReference>
<accession>A0ABU0YMR3</accession>
<sequence length="192" mass="21432">MDLAERPPREFTAENSDDGLLSRIAEGDRRAFAQLMDRHIDRAHGLAKRVLGNKSDAEDVVQDAFLKVWQKAGQWQPGRAQFSTWLYRVVVNRCLDLKRKPVNTALDNVAEQSDDRPDAYEDIAARQRQAEIAAAVANLPERQRTAVALSYTAGLSNAQAAETMEISVKAFESLLVRAKRELRGRLAGDGEE</sequence>
<keyword evidence="5 6" id="KW-0804">Transcription</keyword>
<dbReference type="PROSITE" id="PS01063">
    <property type="entry name" value="SIGMA70_ECF"/>
    <property type="match status" value="1"/>
</dbReference>
<keyword evidence="3 6" id="KW-0731">Sigma factor</keyword>
<evidence type="ECO:0000313" key="10">
    <source>
        <dbReference type="Proteomes" id="UP001230156"/>
    </source>
</evidence>
<dbReference type="Gene3D" id="1.10.1740.10">
    <property type="match status" value="1"/>
</dbReference>
<evidence type="ECO:0000259" key="8">
    <source>
        <dbReference type="Pfam" id="PF08281"/>
    </source>
</evidence>
<gene>
    <name evidence="9" type="ORF">Q8A70_15110</name>
</gene>
<evidence type="ECO:0000256" key="4">
    <source>
        <dbReference type="ARBA" id="ARBA00023125"/>
    </source>
</evidence>
<dbReference type="InterPro" id="IPR007627">
    <property type="entry name" value="RNA_pol_sigma70_r2"/>
</dbReference>